<proteinExistence type="predicted"/>
<keyword evidence="1" id="KW-1133">Transmembrane helix</keyword>
<reference evidence="2 3" key="1">
    <citation type="journal article" date="2020" name="Mol. Biol. Evol.">
        <title>Distinct Expression and Methylation Patterns for Genes with Different Fates following a Single Whole-Genome Duplication in Flowering Plants.</title>
        <authorList>
            <person name="Shi T."/>
            <person name="Rahmani R.S."/>
            <person name="Gugger P.F."/>
            <person name="Wang M."/>
            <person name="Li H."/>
            <person name="Zhang Y."/>
            <person name="Li Z."/>
            <person name="Wang Q."/>
            <person name="Van de Peer Y."/>
            <person name="Marchal K."/>
            <person name="Chen J."/>
        </authorList>
    </citation>
    <scope>NUCLEOTIDE SEQUENCE [LARGE SCALE GENOMIC DNA]</scope>
    <source>
        <tissue evidence="2">Leaf</tissue>
    </source>
</reference>
<dbReference type="Proteomes" id="UP000607653">
    <property type="component" value="Unassembled WGS sequence"/>
</dbReference>
<keyword evidence="1" id="KW-0472">Membrane</keyword>
<evidence type="ECO:0000313" key="3">
    <source>
        <dbReference type="Proteomes" id="UP000607653"/>
    </source>
</evidence>
<evidence type="ECO:0000256" key="1">
    <source>
        <dbReference type="SAM" id="Phobius"/>
    </source>
</evidence>
<dbReference type="EMBL" id="DUZY01000008">
    <property type="protein sequence ID" value="DAD47277.1"/>
    <property type="molecule type" value="Genomic_DNA"/>
</dbReference>
<feature type="transmembrane region" description="Helical" evidence="1">
    <location>
        <begin position="20"/>
        <end position="37"/>
    </location>
</feature>
<accession>A0A822ZQW3</accession>
<keyword evidence="3" id="KW-1185">Reference proteome</keyword>
<feature type="transmembrane region" description="Helical" evidence="1">
    <location>
        <begin position="49"/>
        <end position="70"/>
    </location>
</feature>
<keyword evidence="1" id="KW-0812">Transmembrane</keyword>
<comment type="caution">
    <text evidence="2">The sequence shown here is derived from an EMBL/GenBank/DDBJ whole genome shotgun (WGS) entry which is preliminary data.</text>
</comment>
<gene>
    <name evidence="2" type="ORF">HUJ06_017214</name>
</gene>
<protein>
    <submittedName>
        <fullName evidence="2">Uncharacterized protein</fullName>
    </submittedName>
</protein>
<sequence>MRASQVVSRPPGFLSPPLSLSLSVQLPIPCLYLCLFFKPRSLEGKWRPLRCVFILGVVTGRFGLVVRVFGQLNRSGQV</sequence>
<name>A0A822ZQW3_NELNU</name>
<evidence type="ECO:0000313" key="2">
    <source>
        <dbReference type="EMBL" id="DAD47277.1"/>
    </source>
</evidence>
<organism evidence="2 3">
    <name type="scientific">Nelumbo nucifera</name>
    <name type="common">Sacred lotus</name>
    <dbReference type="NCBI Taxonomy" id="4432"/>
    <lineage>
        <taxon>Eukaryota</taxon>
        <taxon>Viridiplantae</taxon>
        <taxon>Streptophyta</taxon>
        <taxon>Embryophyta</taxon>
        <taxon>Tracheophyta</taxon>
        <taxon>Spermatophyta</taxon>
        <taxon>Magnoliopsida</taxon>
        <taxon>Proteales</taxon>
        <taxon>Nelumbonaceae</taxon>
        <taxon>Nelumbo</taxon>
    </lineage>
</organism>
<dbReference type="AlphaFoldDB" id="A0A822ZQW3"/>